<dbReference type="Gene3D" id="3.10.450.620">
    <property type="entry name" value="JHP933, nucleotidyltransferase-like core domain"/>
    <property type="match status" value="1"/>
</dbReference>
<gene>
    <name evidence="1" type="ORF">RM529_16000</name>
</gene>
<dbReference type="GO" id="GO:0016740">
    <property type="term" value="F:transferase activity"/>
    <property type="evidence" value="ECO:0007669"/>
    <property type="project" value="UniProtKB-KW"/>
</dbReference>
<comment type="caution">
    <text evidence="1">The sequence shown here is derived from an EMBL/GenBank/DDBJ whole genome shotgun (WGS) entry which is preliminary data.</text>
</comment>
<proteinExistence type="predicted"/>
<dbReference type="InterPro" id="IPR014942">
    <property type="entry name" value="AbiEii"/>
</dbReference>
<keyword evidence="2" id="KW-1185">Reference proteome</keyword>
<dbReference type="Pfam" id="PF08843">
    <property type="entry name" value="AbiEii"/>
    <property type="match status" value="1"/>
</dbReference>
<keyword evidence="1" id="KW-0808">Transferase</keyword>
<reference evidence="1 2" key="1">
    <citation type="submission" date="2023-09" db="EMBL/GenBank/DDBJ databases">
        <authorList>
            <person name="Rey-Velasco X."/>
        </authorList>
    </citation>
    <scope>NUCLEOTIDE SEQUENCE [LARGE SCALE GENOMIC DNA]</scope>
    <source>
        <strain evidence="1 2">F297</strain>
    </source>
</reference>
<evidence type="ECO:0000313" key="1">
    <source>
        <dbReference type="EMBL" id="MDT0651656.1"/>
    </source>
</evidence>
<sequence>MIESKTYHPDWIYNVEKNLGKKKFDPKLIEKVIYALIFLEQLKLNKLDFIFKGGTALLLETKEPKRFSIDIDIICEQPQNEIETVLEKIKEGSVFTHWEDDNDRKHTPDAPVGHFKMYYTSNIDDSVEPILLDILYTPNPYPELMEVPIVDLQ</sequence>
<accession>A0ABU3CZI4</accession>
<dbReference type="EMBL" id="JAVRHP010000150">
    <property type="protein sequence ID" value="MDT0651656.1"/>
    <property type="molecule type" value="Genomic_DNA"/>
</dbReference>
<dbReference type="Proteomes" id="UP001248819">
    <property type="component" value="Unassembled WGS sequence"/>
</dbReference>
<evidence type="ECO:0000313" key="2">
    <source>
        <dbReference type="Proteomes" id="UP001248819"/>
    </source>
</evidence>
<protein>
    <submittedName>
        <fullName evidence="1">Nucleotidyl transferase AbiEii/AbiGii toxin family protein</fullName>
    </submittedName>
</protein>
<organism evidence="1 2">
    <name type="scientific">Autumnicola edwardsiae</name>
    <dbReference type="NCBI Taxonomy" id="3075594"/>
    <lineage>
        <taxon>Bacteria</taxon>
        <taxon>Pseudomonadati</taxon>
        <taxon>Bacteroidota</taxon>
        <taxon>Flavobacteriia</taxon>
        <taxon>Flavobacteriales</taxon>
        <taxon>Flavobacteriaceae</taxon>
        <taxon>Autumnicola</taxon>
    </lineage>
</organism>
<dbReference type="RefSeq" id="WP_311485750.1">
    <property type="nucleotide sequence ID" value="NZ_JAVRHP010000150.1"/>
</dbReference>
<name>A0ABU3CZI4_9FLAO</name>